<gene>
    <name evidence="8" type="ORF">GJV82_03905</name>
</gene>
<feature type="transmembrane region" description="Helical" evidence="6">
    <location>
        <begin position="309"/>
        <end position="330"/>
    </location>
</feature>
<feature type="transmembrane region" description="Helical" evidence="6">
    <location>
        <begin position="6"/>
        <end position="26"/>
    </location>
</feature>
<protein>
    <recommendedName>
        <fullName evidence="6">Phosphate transporter</fullName>
    </recommendedName>
</protein>
<evidence type="ECO:0000256" key="1">
    <source>
        <dbReference type="ARBA" id="ARBA00004141"/>
    </source>
</evidence>
<dbReference type="Pfam" id="PF01384">
    <property type="entry name" value="PHO4"/>
    <property type="match status" value="1"/>
</dbReference>
<keyword evidence="4 6" id="KW-1133">Transmembrane helix</keyword>
<feature type="transmembrane region" description="Helical" evidence="6">
    <location>
        <begin position="137"/>
        <end position="160"/>
    </location>
</feature>
<evidence type="ECO:0000313" key="8">
    <source>
        <dbReference type="EMBL" id="MTG88101.1"/>
    </source>
</evidence>
<dbReference type="RefSeq" id="WP_155098310.1">
    <property type="nucleotide sequence ID" value="NZ_WMKA01000005.1"/>
</dbReference>
<evidence type="ECO:0000256" key="4">
    <source>
        <dbReference type="ARBA" id="ARBA00022989"/>
    </source>
</evidence>
<feature type="transmembrane region" description="Helical" evidence="6">
    <location>
        <begin position="336"/>
        <end position="356"/>
    </location>
</feature>
<dbReference type="GO" id="GO:0035435">
    <property type="term" value="P:phosphate ion transmembrane transport"/>
    <property type="evidence" value="ECO:0007669"/>
    <property type="project" value="TreeGrafter"/>
</dbReference>
<evidence type="ECO:0000256" key="6">
    <source>
        <dbReference type="RuleBase" id="RU363058"/>
    </source>
</evidence>
<dbReference type="Proteomes" id="UP000440668">
    <property type="component" value="Unassembled WGS sequence"/>
</dbReference>
<comment type="similarity">
    <text evidence="6">Belongs to the inorganic phosphate transporter (PiT) (TC 2.A.20) family.</text>
</comment>
<feature type="transmembrane region" description="Helical" evidence="6">
    <location>
        <begin position="109"/>
        <end position="131"/>
    </location>
</feature>
<dbReference type="PANTHER" id="PTHR11101:SF54">
    <property type="entry name" value="LOW-AFFINITY INORGANIC PHOSPHATE TRANSPORTER-RELATED"/>
    <property type="match status" value="1"/>
</dbReference>
<dbReference type="GO" id="GO:0005315">
    <property type="term" value="F:phosphate transmembrane transporter activity"/>
    <property type="evidence" value="ECO:0007669"/>
    <property type="project" value="InterPro"/>
</dbReference>
<reference evidence="8 9" key="1">
    <citation type="submission" date="2019-11" db="EMBL/GenBank/DDBJ databases">
        <title>Cellulosimicrobium composti sp. nov. isolated from a compost.</title>
        <authorList>
            <person name="Yang Y."/>
        </authorList>
    </citation>
    <scope>NUCLEOTIDE SEQUENCE [LARGE SCALE GENOMIC DNA]</scope>
    <source>
        <strain evidence="8 9">BIT-GX5</strain>
    </source>
</reference>
<keyword evidence="2 6" id="KW-0813">Transport</keyword>
<dbReference type="GO" id="GO:0016020">
    <property type="term" value="C:membrane"/>
    <property type="evidence" value="ECO:0007669"/>
    <property type="project" value="UniProtKB-SubCell"/>
</dbReference>
<evidence type="ECO:0000256" key="5">
    <source>
        <dbReference type="ARBA" id="ARBA00023136"/>
    </source>
</evidence>
<feature type="region of interest" description="Disordered" evidence="7">
    <location>
        <begin position="402"/>
        <end position="438"/>
    </location>
</feature>
<comment type="subcellular location">
    <subcellularLocation>
        <location evidence="1 6">Membrane</location>
        <topology evidence="1 6">Multi-pass membrane protein</topology>
    </subcellularLocation>
</comment>
<keyword evidence="5 6" id="KW-0472">Membrane</keyword>
<feature type="compositionally biased region" description="Low complexity" evidence="7">
    <location>
        <begin position="403"/>
        <end position="421"/>
    </location>
</feature>
<evidence type="ECO:0000256" key="2">
    <source>
        <dbReference type="ARBA" id="ARBA00022448"/>
    </source>
</evidence>
<keyword evidence="3 6" id="KW-0812">Transmembrane</keyword>
<sequence length="438" mass="44221">MEDVTETLLLVLVVVTALAFDFTNGFHDTGNAMATSIATKALKPKTAVALSAVLNMVGAFLSLAVAATIAKGLVDANVITLEVVLAGLVGGITWNLLTWLLGIPSSSSHALVGGVVGSVLAAVGSQGVIWSGVAAKVLIPALLAPLIAVGVASAGTWAVARLTRDVPEDVSTRAFRWGQVGSASLVSLAHGTNDAQKSMGIILLALIAAGAVPADSGVPFWVILSCAFFMALGTYLGGWRIIRTLGKGLVEIDTRQGMAAETSSAAVILMSGFFGYSLSTTHVATGSILGSGVGMPGAKVRWGVAGRMLAAWGLTLPAAGLVGAACYGIQHGIGGVAGTVVVFAVLVATSVAIWVASRRKPVDHTNVNDAWEEGAVDAGLETEVVEAREAALGRRLDVADPFAAPETPATAAPEIPATAAPPATPAPSTPASRQRAGV</sequence>
<evidence type="ECO:0000256" key="7">
    <source>
        <dbReference type="SAM" id="MobiDB-lite"/>
    </source>
</evidence>
<comment type="caution">
    <text evidence="8">The sequence shown here is derived from an EMBL/GenBank/DDBJ whole genome shotgun (WGS) entry which is preliminary data.</text>
</comment>
<feature type="transmembrane region" description="Helical" evidence="6">
    <location>
        <begin position="76"/>
        <end position="97"/>
    </location>
</feature>
<dbReference type="EMBL" id="WMKA01000005">
    <property type="protein sequence ID" value="MTG88101.1"/>
    <property type="molecule type" value="Genomic_DNA"/>
</dbReference>
<dbReference type="PANTHER" id="PTHR11101">
    <property type="entry name" value="PHOSPHATE TRANSPORTER"/>
    <property type="match status" value="1"/>
</dbReference>
<feature type="transmembrane region" description="Helical" evidence="6">
    <location>
        <begin position="47"/>
        <end position="70"/>
    </location>
</feature>
<dbReference type="AlphaFoldDB" id="A0A6N7ZFA0"/>
<proteinExistence type="inferred from homology"/>
<name>A0A6N7ZFA0_9MICO</name>
<accession>A0A6N7ZFA0</accession>
<dbReference type="InterPro" id="IPR001204">
    <property type="entry name" value="Phos_transporter"/>
</dbReference>
<organism evidence="8 9">
    <name type="scientific">Cellulosimicrobium composti</name>
    <dbReference type="NCBI Taxonomy" id="2672572"/>
    <lineage>
        <taxon>Bacteria</taxon>
        <taxon>Bacillati</taxon>
        <taxon>Actinomycetota</taxon>
        <taxon>Actinomycetes</taxon>
        <taxon>Micrococcales</taxon>
        <taxon>Promicromonosporaceae</taxon>
        <taxon>Cellulosimicrobium</taxon>
    </lineage>
</organism>
<evidence type="ECO:0000256" key="3">
    <source>
        <dbReference type="ARBA" id="ARBA00022692"/>
    </source>
</evidence>
<evidence type="ECO:0000313" key="9">
    <source>
        <dbReference type="Proteomes" id="UP000440668"/>
    </source>
</evidence>
<keyword evidence="6" id="KW-0592">Phosphate transport</keyword>
<feature type="transmembrane region" description="Helical" evidence="6">
    <location>
        <begin position="220"/>
        <end position="239"/>
    </location>
</feature>